<dbReference type="AlphaFoldDB" id="A0AAW0B4Z8"/>
<sequence length="455" mass="50106">MDFLTSLQAVTAAASSYGLLNRNNPEMRASKLPIRKSKAESKSGPYETQHKGKNALTKAEKAARAARLKAAAVKKPSLTCYTPVVPHIDFVIYARKKAARWALDTDVFIVPVDINELKKRPKNTKALKAEAAAKVQSMREFSADAMSGVFKDINGTTLACVFAAHGSDSRMIGQNTCLNKGKYPYPGSQERAVEHYPRFLRTEENYDGLNQSLIQRTWEAAQMLHAVVQPVAPERDVRHVEDDKFMTYTPYACIWHSGGGIRKSWSYSSRSLLAYAGALGPFMPSSDFFRGCQAAVAVRHYFQATQEVAIYLSCMFEVAFPEYYSKYSAAFKAGVWEIADPGPWIGRAIVYKLQVLEHVDGLDDGPTASFCVGDFAGGELYLSEIDVKLSYRQGDIIIFMSGLLYHTVGTWKSGSHISSNGITPGRASFNELKDKPGSWMVATMAGANTCTTSSL</sequence>
<feature type="region of interest" description="Disordered" evidence="1">
    <location>
        <begin position="28"/>
        <end position="54"/>
    </location>
</feature>
<reference evidence="2 3" key="1">
    <citation type="journal article" date="2024" name="J Genomics">
        <title>Draft genome sequencing and assembly of Favolaschia claudopus CIRM-BRFM 2984 isolated from oak limbs.</title>
        <authorList>
            <person name="Navarro D."/>
            <person name="Drula E."/>
            <person name="Chaduli D."/>
            <person name="Cazenave R."/>
            <person name="Ahrendt S."/>
            <person name="Wang J."/>
            <person name="Lipzen A."/>
            <person name="Daum C."/>
            <person name="Barry K."/>
            <person name="Grigoriev I.V."/>
            <person name="Favel A."/>
            <person name="Rosso M.N."/>
            <person name="Martin F."/>
        </authorList>
    </citation>
    <scope>NUCLEOTIDE SEQUENCE [LARGE SCALE GENOMIC DNA]</scope>
    <source>
        <strain evidence="2 3">CIRM-BRFM 2984</strain>
    </source>
</reference>
<gene>
    <name evidence="2" type="ORF">R3P38DRAFT_2781529</name>
</gene>
<protein>
    <submittedName>
        <fullName evidence="2">Uncharacterized protein</fullName>
    </submittedName>
</protein>
<accession>A0AAW0B4Z8</accession>
<evidence type="ECO:0000313" key="3">
    <source>
        <dbReference type="Proteomes" id="UP001362999"/>
    </source>
</evidence>
<proteinExistence type="predicted"/>
<dbReference type="Gene3D" id="3.60.130.30">
    <property type="match status" value="1"/>
</dbReference>
<evidence type="ECO:0000313" key="2">
    <source>
        <dbReference type="EMBL" id="KAK7020902.1"/>
    </source>
</evidence>
<dbReference type="EMBL" id="JAWWNJ010000040">
    <property type="protein sequence ID" value="KAK7020902.1"/>
    <property type="molecule type" value="Genomic_DNA"/>
</dbReference>
<dbReference type="Proteomes" id="UP001362999">
    <property type="component" value="Unassembled WGS sequence"/>
</dbReference>
<organism evidence="2 3">
    <name type="scientific">Favolaschia claudopus</name>
    <dbReference type="NCBI Taxonomy" id="2862362"/>
    <lineage>
        <taxon>Eukaryota</taxon>
        <taxon>Fungi</taxon>
        <taxon>Dikarya</taxon>
        <taxon>Basidiomycota</taxon>
        <taxon>Agaricomycotina</taxon>
        <taxon>Agaricomycetes</taxon>
        <taxon>Agaricomycetidae</taxon>
        <taxon>Agaricales</taxon>
        <taxon>Marasmiineae</taxon>
        <taxon>Mycenaceae</taxon>
        <taxon>Favolaschia</taxon>
    </lineage>
</organism>
<keyword evidence="3" id="KW-1185">Reference proteome</keyword>
<evidence type="ECO:0000256" key="1">
    <source>
        <dbReference type="SAM" id="MobiDB-lite"/>
    </source>
</evidence>
<name>A0AAW0B4Z8_9AGAR</name>
<comment type="caution">
    <text evidence="2">The sequence shown here is derived from an EMBL/GenBank/DDBJ whole genome shotgun (WGS) entry which is preliminary data.</text>
</comment>